<feature type="compositionally biased region" description="Basic and acidic residues" evidence="1">
    <location>
        <begin position="49"/>
        <end position="74"/>
    </location>
</feature>
<name>A0A821IU56_9BILA</name>
<accession>A0A821IU56</accession>
<feature type="non-terminal residue" evidence="2">
    <location>
        <position position="80"/>
    </location>
</feature>
<comment type="caution">
    <text evidence="2">The sequence shown here is derived from an EMBL/GenBank/DDBJ whole genome shotgun (WGS) entry which is preliminary data.</text>
</comment>
<sequence length="80" mass="9520">SFKFNYLLNTSTTIFSNYFIEILQIFMKLLFKEDENRSNDDEESEDGENEAKKNEEDTKNKNLNEPIDVDKDIEQVYSIQ</sequence>
<evidence type="ECO:0000313" key="2">
    <source>
        <dbReference type="EMBL" id="CAF4707941.1"/>
    </source>
</evidence>
<organism evidence="2 3">
    <name type="scientific">Rotaria magnacalcarata</name>
    <dbReference type="NCBI Taxonomy" id="392030"/>
    <lineage>
        <taxon>Eukaryota</taxon>
        <taxon>Metazoa</taxon>
        <taxon>Spiralia</taxon>
        <taxon>Gnathifera</taxon>
        <taxon>Rotifera</taxon>
        <taxon>Eurotatoria</taxon>
        <taxon>Bdelloidea</taxon>
        <taxon>Philodinida</taxon>
        <taxon>Philodinidae</taxon>
        <taxon>Rotaria</taxon>
    </lineage>
</organism>
<feature type="non-terminal residue" evidence="2">
    <location>
        <position position="1"/>
    </location>
</feature>
<gene>
    <name evidence="2" type="ORF">OVN521_LOCUS48633</name>
</gene>
<dbReference type="Proteomes" id="UP000663866">
    <property type="component" value="Unassembled WGS sequence"/>
</dbReference>
<dbReference type="AlphaFoldDB" id="A0A821IU56"/>
<protein>
    <submittedName>
        <fullName evidence="2">Uncharacterized protein</fullName>
    </submittedName>
</protein>
<keyword evidence="3" id="KW-1185">Reference proteome</keyword>
<proteinExistence type="predicted"/>
<evidence type="ECO:0000313" key="3">
    <source>
        <dbReference type="Proteomes" id="UP000663866"/>
    </source>
</evidence>
<reference evidence="2" key="1">
    <citation type="submission" date="2021-02" db="EMBL/GenBank/DDBJ databases">
        <authorList>
            <person name="Nowell W R."/>
        </authorList>
    </citation>
    <scope>NUCLEOTIDE SEQUENCE</scope>
</reference>
<feature type="region of interest" description="Disordered" evidence="1">
    <location>
        <begin position="36"/>
        <end position="80"/>
    </location>
</feature>
<evidence type="ECO:0000256" key="1">
    <source>
        <dbReference type="SAM" id="MobiDB-lite"/>
    </source>
</evidence>
<dbReference type="EMBL" id="CAJOBG010102200">
    <property type="protein sequence ID" value="CAF4707941.1"/>
    <property type="molecule type" value="Genomic_DNA"/>
</dbReference>